<feature type="transmembrane region" description="Helical" evidence="1">
    <location>
        <begin position="84"/>
        <end position="108"/>
    </location>
</feature>
<feature type="transmembrane region" description="Helical" evidence="1">
    <location>
        <begin position="50"/>
        <end position="72"/>
    </location>
</feature>
<feature type="transmembrane region" description="Helical" evidence="1">
    <location>
        <begin position="12"/>
        <end position="30"/>
    </location>
</feature>
<feature type="domain" description="VTT" evidence="2">
    <location>
        <begin position="77"/>
        <end position="184"/>
    </location>
</feature>
<feature type="transmembrane region" description="Helical" evidence="1">
    <location>
        <begin position="195"/>
        <end position="215"/>
    </location>
</feature>
<organism evidence="3 4">
    <name type="scientific">Candidatus Harrisonbacteria bacterium CG10_big_fil_rev_8_21_14_0_10_45_28</name>
    <dbReference type="NCBI Taxonomy" id="1974586"/>
    <lineage>
        <taxon>Bacteria</taxon>
        <taxon>Candidatus Harrisoniibacteriota</taxon>
    </lineage>
</organism>
<name>A0A2H0UN91_9BACT</name>
<reference evidence="4" key="1">
    <citation type="submission" date="2017-09" db="EMBL/GenBank/DDBJ databases">
        <title>Depth-based differentiation of microbial function through sediment-hosted aquifers and enrichment of novel symbionts in the deep terrestrial subsurface.</title>
        <authorList>
            <person name="Probst A.J."/>
            <person name="Ladd B."/>
            <person name="Jarett J.K."/>
            <person name="Geller-Mcgrath D.E."/>
            <person name="Sieber C.M.K."/>
            <person name="Emerson J.B."/>
            <person name="Anantharaman K."/>
            <person name="Thomas B.C."/>
            <person name="Malmstrom R."/>
            <person name="Stieglmeier M."/>
            <person name="Klingl A."/>
            <person name="Woyke T."/>
            <person name="Ryan C.M."/>
            <person name="Banfield J.F."/>
        </authorList>
    </citation>
    <scope>NUCLEOTIDE SEQUENCE [LARGE SCALE GENOMIC DNA]</scope>
</reference>
<keyword evidence="1" id="KW-0812">Transmembrane</keyword>
<feature type="transmembrane region" description="Helical" evidence="1">
    <location>
        <begin position="138"/>
        <end position="160"/>
    </location>
</feature>
<dbReference type="InterPro" id="IPR032816">
    <property type="entry name" value="VTT_dom"/>
</dbReference>
<comment type="caution">
    <text evidence="3">The sequence shown here is derived from an EMBL/GenBank/DDBJ whole genome shotgun (WGS) entry which is preliminary data.</text>
</comment>
<protein>
    <recommendedName>
        <fullName evidence="2">VTT domain-containing protein</fullName>
    </recommendedName>
</protein>
<dbReference type="AlphaFoldDB" id="A0A2H0UN91"/>
<evidence type="ECO:0000313" key="3">
    <source>
        <dbReference type="EMBL" id="PIR87889.1"/>
    </source>
</evidence>
<keyword evidence="1" id="KW-1133">Transmembrane helix</keyword>
<evidence type="ECO:0000256" key="1">
    <source>
        <dbReference type="SAM" id="Phobius"/>
    </source>
</evidence>
<dbReference type="Proteomes" id="UP000230903">
    <property type="component" value="Unassembled WGS sequence"/>
</dbReference>
<proteinExistence type="predicted"/>
<gene>
    <name evidence="3" type="ORF">COU10_02240</name>
</gene>
<evidence type="ECO:0000313" key="4">
    <source>
        <dbReference type="Proteomes" id="UP000230903"/>
    </source>
</evidence>
<dbReference type="Pfam" id="PF09335">
    <property type="entry name" value="VTT_dom"/>
    <property type="match status" value="1"/>
</dbReference>
<sequence>MDTFKKYIFRPRVFALIFMAILVSLIFWIIPRWHPMYDYLVGQFGELVSYNYLLAIILFVALGALAAMMSFFTHAPLVPFASEVWGKPLTFTFIVLGWLIGALLAYMIGYRLSGFLHRFKIFGKISEYQQRLSGRTGLLLIFLFRFAVSSEVASYTLGIIRYPFWKYMIITGIAEFPFAFVTLFGTRALVHQRPAVFFGLIIFALAGILLAMKLFSRRLKDERNS</sequence>
<keyword evidence="1" id="KW-0472">Membrane</keyword>
<accession>A0A2H0UN91</accession>
<dbReference type="EMBL" id="PFBC01000035">
    <property type="protein sequence ID" value="PIR87889.1"/>
    <property type="molecule type" value="Genomic_DNA"/>
</dbReference>
<feature type="transmembrane region" description="Helical" evidence="1">
    <location>
        <begin position="167"/>
        <end position="189"/>
    </location>
</feature>
<evidence type="ECO:0000259" key="2">
    <source>
        <dbReference type="Pfam" id="PF09335"/>
    </source>
</evidence>